<dbReference type="SUPFAM" id="SSF53474">
    <property type="entry name" value="alpha/beta-Hydrolases"/>
    <property type="match status" value="1"/>
</dbReference>
<dbReference type="AlphaFoldDB" id="A0A8J7WIB6"/>
<dbReference type="PANTHER" id="PTHR43248">
    <property type="entry name" value="2-SUCCINYL-6-HYDROXY-2,4-CYCLOHEXADIENE-1-CARBOXYLATE SYNTHASE"/>
    <property type="match status" value="1"/>
</dbReference>
<keyword evidence="2" id="KW-0732">Signal</keyword>
<protein>
    <submittedName>
        <fullName evidence="5">Alpha/beta fold hydrolase</fullName>
    </submittedName>
</protein>
<comment type="caution">
    <text evidence="5">The sequence shown here is derived from an EMBL/GenBank/DDBJ whole genome shotgun (WGS) entry which is preliminary data.</text>
</comment>
<dbReference type="PROSITE" id="PS51257">
    <property type="entry name" value="PROKAR_LIPOPROTEIN"/>
    <property type="match status" value="1"/>
</dbReference>
<comment type="similarity">
    <text evidence="1">Belongs to the peptidase S33 family.</text>
</comment>
<accession>A0A8J7WIB6</accession>
<dbReference type="InterPro" id="IPR029058">
    <property type="entry name" value="AB_hydrolase_fold"/>
</dbReference>
<evidence type="ECO:0000259" key="4">
    <source>
        <dbReference type="Pfam" id="PF08386"/>
    </source>
</evidence>
<dbReference type="PANTHER" id="PTHR43248:SF29">
    <property type="entry name" value="TRIPEPTIDYL AMINOPEPTIDASE"/>
    <property type="match status" value="1"/>
</dbReference>
<dbReference type="EMBL" id="JAGSXH010000015">
    <property type="protein sequence ID" value="MBS2962788.1"/>
    <property type="molecule type" value="Genomic_DNA"/>
</dbReference>
<keyword evidence="3 5" id="KW-0378">Hydrolase</keyword>
<evidence type="ECO:0000256" key="2">
    <source>
        <dbReference type="ARBA" id="ARBA00022729"/>
    </source>
</evidence>
<name>A0A8J7WIB6_9ACTN</name>
<reference evidence="5" key="1">
    <citation type="submission" date="2021-04" db="EMBL/GenBank/DDBJ databases">
        <title>Genome based classification of Actinospica acidithermotolerans sp. nov., an actinobacterium isolated from an Indonesian hot spring.</title>
        <authorList>
            <person name="Kusuma A.B."/>
            <person name="Putra K.E."/>
            <person name="Nafisah S."/>
            <person name="Loh J."/>
            <person name="Nouioui I."/>
            <person name="Goodfellow M."/>
        </authorList>
    </citation>
    <scope>NUCLEOTIDE SEQUENCE</scope>
    <source>
        <strain evidence="5">DSM 45618</strain>
    </source>
</reference>
<dbReference type="GO" id="GO:0016787">
    <property type="term" value="F:hydrolase activity"/>
    <property type="evidence" value="ECO:0007669"/>
    <property type="project" value="UniProtKB-KW"/>
</dbReference>
<evidence type="ECO:0000313" key="5">
    <source>
        <dbReference type="EMBL" id="MBS2962788.1"/>
    </source>
</evidence>
<dbReference type="RefSeq" id="WP_211465835.1">
    <property type="nucleotide sequence ID" value="NZ_JAGSXH010000015.1"/>
</dbReference>
<dbReference type="Gene3D" id="3.40.50.1820">
    <property type="entry name" value="alpha/beta hydrolase"/>
    <property type="match status" value="1"/>
</dbReference>
<evidence type="ECO:0000313" key="6">
    <source>
        <dbReference type="Proteomes" id="UP000677913"/>
    </source>
</evidence>
<evidence type="ECO:0000256" key="1">
    <source>
        <dbReference type="ARBA" id="ARBA00010088"/>
    </source>
</evidence>
<sequence length="519" mass="54551">MAQRLGFNRRAGQAALAAVFAVTLASCTDAGSRSLPVASIRDSTPNPSGAPSELINYYKQTISWSNCGGGFQCGSINVPLDYSRPNGTTIRIAIVRKPAADETHRIGSLLVNPGGPGGSGIAYARSPRVVSAAVAARYDLIGFDPRGVGQSTGVHCLNDSQMDAFLNLPPDPSSAGEVAQEASQAKTFAAQCEKNSAALLPYVGTVNAARDMDVLRGALGDKKLYYLGKSYGTYLGATYADEFPRNVGRLVLDGAIDPSLTADQLNLAQATAFDAALRQFAVDCAMHAGCPLGRDPDTAGLSRLKTWVDGLGAHPIRGDGTRMLTESLAMTGIAVAMYDQSWWPDLRVALTSAYSGDGATLLTMADAYNNRVNGHYQVNETEANFAVNCVDHPGEATGVTGIERDLPAYEKAAPFFGSMVAWSSLPCAYWPAAPDATPHPLRAVGAAPILVVGTNRDPATPYSWAQGLASQLKSATLLTMDGDGHTAYLRGSTCINNAVDTYLIYGNVPAEGTVCKQGR</sequence>
<gene>
    <name evidence="5" type="ORF">KGA66_07025</name>
</gene>
<dbReference type="InterPro" id="IPR051601">
    <property type="entry name" value="Serine_prot/Carboxylest_S33"/>
</dbReference>
<feature type="domain" description="Peptidase S33 tripeptidyl aminopeptidase-like C-terminal" evidence="4">
    <location>
        <begin position="413"/>
        <end position="515"/>
    </location>
</feature>
<evidence type="ECO:0000256" key="3">
    <source>
        <dbReference type="ARBA" id="ARBA00022801"/>
    </source>
</evidence>
<dbReference type="Proteomes" id="UP000677913">
    <property type="component" value="Unassembled WGS sequence"/>
</dbReference>
<dbReference type="Pfam" id="PF08386">
    <property type="entry name" value="Abhydrolase_4"/>
    <property type="match status" value="1"/>
</dbReference>
<keyword evidence="6" id="KW-1185">Reference proteome</keyword>
<organism evidence="5 6">
    <name type="scientific">Actinocrinis puniceicyclus</name>
    <dbReference type="NCBI Taxonomy" id="977794"/>
    <lineage>
        <taxon>Bacteria</taxon>
        <taxon>Bacillati</taxon>
        <taxon>Actinomycetota</taxon>
        <taxon>Actinomycetes</taxon>
        <taxon>Catenulisporales</taxon>
        <taxon>Actinospicaceae</taxon>
        <taxon>Actinocrinis</taxon>
    </lineage>
</organism>
<proteinExistence type="inferred from homology"/>
<dbReference type="InterPro" id="IPR013595">
    <property type="entry name" value="Pept_S33_TAP-like_C"/>
</dbReference>